<organism evidence="5 6">
    <name type="scientific">Musca domestica</name>
    <name type="common">House fly</name>
    <dbReference type="NCBI Taxonomy" id="7370"/>
    <lineage>
        <taxon>Eukaryota</taxon>
        <taxon>Metazoa</taxon>
        <taxon>Ecdysozoa</taxon>
        <taxon>Arthropoda</taxon>
        <taxon>Hexapoda</taxon>
        <taxon>Insecta</taxon>
        <taxon>Pterygota</taxon>
        <taxon>Neoptera</taxon>
        <taxon>Endopterygota</taxon>
        <taxon>Diptera</taxon>
        <taxon>Brachycera</taxon>
        <taxon>Muscomorpha</taxon>
        <taxon>Muscoidea</taxon>
        <taxon>Muscidae</taxon>
        <taxon>Musca</taxon>
    </lineage>
</organism>
<feature type="compositionally biased region" description="Polar residues" evidence="2">
    <location>
        <begin position="140"/>
        <end position="149"/>
    </location>
</feature>
<dbReference type="InterPro" id="IPR016187">
    <property type="entry name" value="CTDL_fold"/>
</dbReference>
<dbReference type="InterPro" id="IPR050111">
    <property type="entry name" value="C-type_lectin/snaclec_domain"/>
</dbReference>
<dbReference type="PROSITE" id="PS50041">
    <property type="entry name" value="C_TYPE_LECTIN_2"/>
    <property type="match status" value="1"/>
</dbReference>
<feature type="compositionally biased region" description="Acidic residues" evidence="2">
    <location>
        <begin position="296"/>
        <end position="332"/>
    </location>
</feature>
<feature type="domain" description="C-type lectin" evidence="4">
    <location>
        <begin position="454"/>
        <end position="581"/>
    </location>
</feature>
<keyword evidence="3" id="KW-0732">Signal</keyword>
<feature type="compositionally biased region" description="Polar residues" evidence="2">
    <location>
        <begin position="334"/>
        <end position="344"/>
    </location>
</feature>
<dbReference type="InterPro" id="IPR016186">
    <property type="entry name" value="C-type_lectin-like/link_sf"/>
</dbReference>
<feature type="compositionally biased region" description="Low complexity" evidence="2">
    <location>
        <begin position="91"/>
        <end position="131"/>
    </location>
</feature>
<proteinExistence type="predicted"/>
<dbReference type="CDD" id="cd00037">
    <property type="entry name" value="CLECT"/>
    <property type="match status" value="1"/>
</dbReference>
<evidence type="ECO:0000256" key="2">
    <source>
        <dbReference type="SAM" id="MobiDB-lite"/>
    </source>
</evidence>
<dbReference type="Proteomes" id="UP001652621">
    <property type="component" value="Unplaced"/>
</dbReference>
<dbReference type="SUPFAM" id="SSF56436">
    <property type="entry name" value="C-type lectin-like"/>
    <property type="match status" value="1"/>
</dbReference>
<protein>
    <submittedName>
        <fullName evidence="6">Uncharacterized protein DDB_G0290587 isoform X2</fullName>
    </submittedName>
</protein>
<gene>
    <name evidence="6" type="primary">LOC101888973</name>
</gene>
<feature type="chain" id="PRO_5046337117" evidence="3">
    <location>
        <begin position="18"/>
        <end position="584"/>
    </location>
</feature>
<reference evidence="6" key="1">
    <citation type="submission" date="2025-08" db="UniProtKB">
        <authorList>
            <consortium name="RefSeq"/>
        </authorList>
    </citation>
    <scope>IDENTIFICATION</scope>
    <source>
        <strain evidence="6">Aabys</strain>
        <tissue evidence="6">Whole body</tissue>
    </source>
</reference>
<sequence length="584" mass="65975">MRPFPVLLLIAITLANGYSNGHISHSGHLMGNININDINNIAAATSDSSNSASSSTSSNSNSNSVSHSYTKNTFNNDSVSTFIVTPINVAPTSSPSSPSSSITSKHTTSPAGAAPSSTLPSSSASSSSAPSKEANLSDLPITSSNTSTALRDKRDTNFGLDPSEIARQNQITQQLLSTYLQTRLGLGVGVTQKVPTIAEILPQAILTPITTTTTTTTTTPKPRYTKSLKRPRPRGFSVTSGSSKRSGFSKPNYQRKTYGSSSSQRKTPNSLQELLKYRNYARTRAEKQQQNQQQQPEDEYEDEGESEPEGEEESEVDDYESNEGTEADEEEASNNKTLNFQRPPQQHPEPNDDVDDYDDYRTQYTRPRYRSHQQQQQQRYRSYHTYHRHYDDDIDQDGQEALQSVESEQHDHYYKTRGDIFARDPSENEIDSDCPHCVDDTQYMNKWTMPLLKLGEKRYYLGIFFKANWFKATQYCRYHGMHLASISSQEENDRLEKHIKDFGLQNEHFWISGTDLADEGSFFWMSTGRPITFINWNAGEPNNYRYENGEEENCMELWNRDGKGLKWNDSPCSFETFFICEVSP</sequence>
<feature type="signal peptide" evidence="3">
    <location>
        <begin position="1"/>
        <end position="17"/>
    </location>
</feature>
<dbReference type="InterPro" id="IPR018378">
    <property type="entry name" value="C-type_lectin_CS"/>
</dbReference>
<feature type="region of interest" description="Disordered" evidence="2">
    <location>
        <begin position="284"/>
        <end position="359"/>
    </location>
</feature>
<dbReference type="GeneID" id="101888973"/>
<name>A0ABM3UN36_MUSDO</name>
<dbReference type="Pfam" id="PF00059">
    <property type="entry name" value="Lectin_C"/>
    <property type="match status" value="1"/>
</dbReference>
<evidence type="ECO:0000256" key="3">
    <source>
        <dbReference type="SAM" id="SignalP"/>
    </source>
</evidence>
<evidence type="ECO:0000313" key="5">
    <source>
        <dbReference type="Proteomes" id="UP001652621"/>
    </source>
</evidence>
<dbReference type="RefSeq" id="XP_058974936.1">
    <property type="nucleotide sequence ID" value="XM_059118953.1"/>
</dbReference>
<dbReference type="PANTHER" id="PTHR22803">
    <property type="entry name" value="MANNOSE, PHOSPHOLIPASE, LECTIN RECEPTOR RELATED"/>
    <property type="match status" value="1"/>
</dbReference>
<feature type="region of interest" description="Disordered" evidence="2">
    <location>
        <begin position="90"/>
        <end position="161"/>
    </location>
</feature>
<dbReference type="Gene3D" id="3.10.100.10">
    <property type="entry name" value="Mannose-Binding Protein A, subunit A"/>
    <property type="match status" value="1"/>
</dbReference>
<dbReference type="InterPro" id="IPR001304">
    <property type="entry name" value="C-type_lectin-like"/>
</dbReference>
<evidence type="ECO:0000259" key="4">
    <source>
        <dbReference type="PROSITE" id="PS50041"/>
    </source>
</evidence>
<feature type="region of interest" description="Disordered" evidence="2">
    <location>
        <begin position="211"/>
        <end position="270"/>
    </location>
</feature>
<dbReference type="SMART" id="SM00034">
    <property type="entry name" value="CLECT"/>
    <property type="match status" value="1"/>
</dbReference>
<dbReference type="PROSITE" id="PS00615">
    <property type="entry name" value="C_TYPE_LECTIN_1"/>
    <property type="match status" value="1"/>
</dbReference>
<feature type="region of interest" description="Disordered" evidence="2">
    <location>
        <begin position="45"/>
        <end position="67"/>
    </location>
</feature>
<evidence type="ECO:0000313" key="6">
    <source>
        <dbReference type="RefSeq" id="XP_058974936.1"/>
    </source>
</evidence>
<accession>A0ABM3UN36</accession>
<feature type="compositionally biased region" description="Polar residues" evidence="2">
    <location>
        <begin position="237"/>
        <end position="270"/>
    </location>
</feature>
<feature type="compositionally biased region" description="Basic residues" evidence="2">
    <location>
        <begin position="223"/>
        <end position="233"/>
    </location>
</feature>
<keyword evidence="1" id="KW-1015">Disulfide bond</keyword>
<evidence type="ECO:0000256" key="1">
    <source>
        <dbReference type="ARBA" id="ARBA00023157"/>
    </source>
</evidence>
<keyword evidence="5" id="KW-1185">Reference proteome</keyword>